<dbReference type="Pfam" id="PF03992">
    <property type="entry name" value="ABM"/>
    <property type="match status" value="1"/>
</dbReference>
<evidence type="ECO:0000313" key="2">
    <source>
        <dbReference type="EMBL" id="MBD1372311.1"/>
    </source>
</evidence>
<keyword evidence="2" id="KW-0503">Monooxygenase</keyword>
<dbReference type="PROSITE" id="PS51725">
    <property type="entry name" value="ABM"/>
    <property type="match status" value="1"/>
</dbReference>
<sequence length="95" mass="10973">MYQVNNRIDIQSDEQLAMLKERFQNANESMKKVDGFISFRLLIAEDHSHIIAETIFEKKDNFIAWTESEHFKRAHGGRSGDAKRANIASYEIAIS</sequence>
<keyword evidence="2" id="KW-0560">Oxidoreductase</keyword>
<dbReference type="PANTHER" id="PTHR34474:SF2">
    <property type="entry name" value="SIGNAL TRANSDUCTION PROTEIN TRAP"/>
    <property type="match status" value="1"/>
</dbReference>
<accession>A0A926N6K8</accession>
<dbReference type="Gene3D" id="3.30.70.100">
    <property type="match status" value="1"/>
</dbReference>
<organism evidence="2 3">
    <name type="scientific">Polycladospora coralii</name>
    <dbReference type="NCBI Taxonomy" id="2771432"/>
    <lineage>
        <taxon>Bacteria</taxon>
        <taxon>Bacillati</taxon>
        <taxon>Bacillota</taxon>
        <taxon>Bacilli</taxon>
        <taxon>Bacillales</taxon>
        <taxon>Thermoactinomycetaceae</taxon>
        <taxon>Polycladospora</taxon>
    </lineage>
</organism>
<protein>
    <submittedName>
        <fullName evidence="2">Antibiotic biosynthesis monooxygenase</fullName>
    </submittedName>
</protein>
<dbReference type="GO" id="GO:0004497">
    <property type="term" value="F:monooxygenase activity"/>
    <property type="evidence" value="ECO:0007669"/>
    <property type="project" value="UniProtKB-KW"/>
</dbReference>
<dbReference type="PANTHER" id="PTHR34474">
    <property type="entry name" value="SIGNAL TRANSDUCTION PROTEIN TRAP"/>
    <property type="match status" value="1"/>
</dbReference>
<evidence type="ECO:0000259" key="1">
    <source>
        <dbReference type="PROSITE" id="PS51725"/>
    </source>
</evidence>
<proteinExistence type="predicted"/>
<dbReference type="Proteomes" id="UP000661691">
    <property type="component" value="Unassembled WGS sequence"/>
</dbReference>
<dbReference type="SUPFAM" id="SSF54909">
    <property type="entry name" value="Dimeric alpha+beta barrel"/>
    <property type="match status" value="1"/>
</dbReference>
<comment type="caution">
    <text evidence="2">The sequence shown here is derived from an EMBL/GenBank/DDBJ whole genome shotgun (WGS) entry which is preliminary data.</text>
</comment>
<dbReference type="InterPro" id="IPR011008">
    <property type="entry name" value="Dimeric_a/b-barrel"/>
</dbReference>
<dbReference type="InterPro" id="IPR007138">
    <property type="entry name" value="ABM_dom"/>
</dbReference>
<dbReference type="InterPro" id="IPR050404">
    <property type="entry name" value="Heme-degrading_MO"/>
</dbReference>
<evidence type="ECO:0000313" key="3">
    <source>
        <dbReference type="Proteomes" id="UP000661691"/>
    </source>
</evidence>
<dbReference type="RefSeq" id="WP_191140601.1">
    <property type="nucleotide sequence ID" value="NZ_JACXAG020000007.1"/>
</dbReference>
<reference evidence="2" key="1">
    <citation type="submission" date="2020-09" db="EMBL/GenBank/DDBJ databases">
        <title>A novel bacterium of genus Hazenella, isolated from South China Sea.</title>
        <authorList>
            <person name="Huang H."/>
            <person name="Mo K."/>
            <person name="Hu Y."/>
        </authorList>
    </citation>
    <scope>NUCLEOTIDE SEQUENCE</scope>
    <source>
        <strain evidence="2">IB182357</strain>
    </source>
</reference>
<gene>
    <name evidence="2" type="ORF">IC620_08075</name>
</gene>
<dbReference type="EMBL" id="JACXAH010000010">
    <property type="protein sequence ID" value="MBD1372311.1"/>
    <property type="molecule type" value="Genomic_DNA"/>
</dbReference>
<dbReference type="AlphaFoldDB" id="A0A926N6K8"/>
<keyword evidence="3" id="KW-1185">Reference proteome</keyword>
<feature type="domain" description="ABM" evidence="1">
    <location>
        <begin position="2"/>
        <end position="92"/>
    </location>
</feature>
<name>A0A926N6K8_9BACL</name>